<name>A0A0S4ISN0_BODSA</name>
<protein>
    <submittedName>
        <fullName evidence="1">GPI-anchored surface protein, putative</fullName>
    </submittedName>
</protein>
<proteinExistence type="predicted"/>
<reference evidence="2" key="1">
    <citation type="submission" date="2015-09" db="EMBL/GenBank/DDBJ databases">
        <authorList>
            <consortium name="Pathogen Informatics"/>
        </authorList>
    </citation>
    <scope>NUCLEOTIDE SEQUENCE [LARGE SCALE GENOMIC DNA]</scope>
    <source>
        <strain evidence="2">Lake Konstanz</strain>
    </source>
</reference>
<dbReference type="EMBL" id="CYKH01000556">
    <property type="protein sequence ID" value="CUG06083.1"/>
    <property type="molecule type" value="Genomic_DNA"/>
</dbReference>
<organism evidence="1 2">
    <name type="scientific">Bodo saltans</name>
    <name type="common">Flagellated protozoan</name>
    <dbReference type="NCBI Taxonomy" id="75058"/>
    <lineage>
        <taxon>Eukaryota</taxon>
        <taxon>Discoba</taxon>
        <taxon>Euglenozoa</taxon>
        <taxon>Kinetoplastea</taxon>
        <taxon>Metakinetoplastina</taxon>
        <taxon>Eubodonida</taxon>
        <taxon>Bodonidae</taxon>
        <taxon>Bodo</taxon>
    </lineage>
</organism>
<gene>
    <name evidence="1" type="ORF">BSAL_71605</name>
</gene>
<evidence type="ECO:0000313" key="1">
    <source>
        <dbReference type="EMBL" id="CUG06083.1"/>
    </source>
</evidence>
<feature type="non-terminal residue" evidence="1">
    <location>
        <position position="94"/>
    </location>
</feature>
<accession>A0A0S4ISN0</accession>
<evidence type="ECO:0000313" key="2">
    <source>
        <dbReference type="Proteomes" id="UP000051952"/>
    </source>
</evidence>
<dbReference type="AlphaFoldDB" id="A0A0S4ISN0"/>
<dbReference type="VEuPathDB" id="TriTrypDB:BSAL_71605"/>
<sequence>MHLLNSNGSLGDEGDKIDIDVSLLLANVPLCDAIRDSGSCLRTTEDLQLTPNELRLRLIHVLKNNPTLSSDDRVHAICVLEMSFWFCGWVPSSD</sequence>
<keyword evidence="2" id="KW-1185">Reference proteome</keyword>
<dbReference type="Proteomes" id="UP000051952">
    <property type="component" value="Unassembled WGS sequence"/>
</dbReference>